<dbReference type="AlphaFoldDB" id="A0A4C1TBH5"/>
<evidence type="ECO:0000313" key="1">
    <source>
        <dbReference type="EMBL" id="GBP11475.1"/>
    </source>
</evidence>
<dbReference type="OrthoDB" id="10645020at2759"/>
<sequence length="121" mass="13590">MFLTQLAPEHRIAGVCAETIPILPRPPCSLGRPCGSCVVCGRCLSSTRRISRWSGREIARSAVSLVRSAQPERDNESYFFARAAGVHRFIRRYHDIIHVLKSFTHDLTSTGQRRDGVFSSF</sequence>
<keyword evidence="2" id="KW-1185">Reference proteome</keyword>
<accession>A0A4C1TBH5</accession>
<name>A0A4C1TBH5_EUMVA</name>
<protein>
    <submittedName>
        <fullName evidence="1">Uncharacterized protein</fullName>
    </submittedName>
</protein>
<reference evidence="1 2" key="1">
    <citation type="journal article" date="2019" name="Commun. Biol.">
        <title>The bagworm genome reveals a unique fibroin gene that provides high tensile strength.</title>
        <authorList>
            <person name="Kono N."/>
            <person name="Nakamura H."/>
            <person name="Ohtoshi R."/>
            <person name="Tomita M."/>
            <person name="Numata K."/>
            <person name="Arakawa K."/>
        </authorList>
    </citation>
    <scope>NUCLEOTIDE SEQUENCE [LARGE SCALE GENOMIC DNA]</scope>
</reference>
<comment type="caution">
    <text evidence="1">The sequence shown here is derived from an EMBL/GenBank/DDBJ whole genome shotgun (WGS) entry which is preliminary data.</text>
</comment>
<dbReference type="Proteomes" id="UP000299102">
    <property type="component" value="Unassembled WGS sequence"/>
</dbReference>
<evidence type="ECO:0000313" key="2">
    <source>
        <dbReference type="Proteomes" id="UP000299102"/>
    </source>
</evidence>
<gene>
    <name evidence="1" type="ORF">EVAR_92967_1</name>
</gene>
<proteinExistence type="predicted"/>
<dbReference type="EMBL" id="BGZK01000046">
    <property type="protein sequence ID" value="GBP11475.1"/>
    <property type="molecule type" value="Genomic_DNA"/>
</dbReference>
<organism evidence="1 2">
    <name type="scientific">Eumeta variegata</name>
    <name type="common">Bagworm moth</name>
    <name type="synonym">Eumeta japonica</name>
    <dbReference type="NCBI Taxonomy" id="151549"/>
    <lineage>
        <taxon>Eukaryota</taxon>
        <taxon>Metazoa</taxon>
        <taxon>Ecdysozoa</taxon>
        <taxon>Arthropoda</taxon>
        <taxon>Hexapoda</taxon>
        <taxon>Insecta</taxon>
        <taxon>Pterygota</taxon>
        <taxon>Neoptera</taxon>
        <taxon>Endopterygota</taxon>
        <taxon>Lepidoptera</taxon>
        <taxon>Glossata</taxon>
        <taxon>Ditrysia</taxon>
        <taxon>Tineoidea</taxon>
        <taxon>Psychidae</taxon>
        <taxon>Oiketicinae</taxon>
        <taxon>Eumeta</taxon>
    </lineage>
</organism>